<dbReference type="InterPro" id="IPR018764">
    <property type="entry name" value="RskA_C"/>
</dbReference>
<dbReference type="PANTHER" id="PTHR37461:SF1">
    <property type="entry name" value="ANTI-SIGMA-K FACTOR RSKA"/>
    <property type="match status" value="1"/>
</dbReference>
<protein>
    <recommendedName>
        <fullName evidence="8">Regulator of SigK</fullName>
    </recommendedName>
    <alternativeName>
        <fullName evidence="7">Sigma-K anti-sigma factor RskA</fullName>
    </alternativeName>
</protein>
<keyword evidence="3" id="KW-1003">Cell membrane</keyword>
<keyword evidence="4" id="KW-0812">Transmembrane</keyword>
<dbReference type="InterPro" id="IPR051474">
    <property type="entry name" value="Anti-sigma-K/W_factor"/>
</dbReference>
<dbReference type="RefSeq" id="WP_083524288.1">
    <property type="nucleotide sequence ID" value="NZ_BCMS01000004.1"/>
</dbReference>
<gene>
    <name evidence="12" type="ORF">DEIGR_320022</name>
</gene>
<dbReference type="GO" id="GO:0016989">
    <property type="term" value="F:sigma factor antagonist activity"/>
    <property type="evidence" value="ECO:0007669"/>
    <property type="project" value="TreeGrafter"/>
</dbReference>
<comment type="caution">
    <text evidence="12">The sequence shown here is derived from an EMBL/GenBank/DDBJ whole genome shotgun (WGS) entry which is preliminary data.</text>
</comment>
<evidence type="ECO:0000313" key="13">
    <source>
        <dbReference type="Proteomes" id="UP000056209"/>
    </source>
</evidence>
<dbReference type="InterPro" id="IPR027383">
    <property type="entry name" value="Znf_put"/>
</dbReference>
<feature type="domain" description="Anti-sigma K factor RskA C-terminal" evidence="10">
    <location>
        <begin position="106"/>
        <end position="232"/>
    </location>
</feature>
<proteinExistence type="predicted"/>
<keyword evidence="5" id="KW-1133">Transmembrane helix</keyword>
<feature type="region of interest" description="Disordered" evidence="9">
    <location>
        <begin position="216"/>
        <end position="240"/>
    </location>
</feature>
<keyword evidence="6" id="KW-0472">Membrane</keyword>
<comment type="subcellular location">
    <subcellularLocation>
        <location evidence="2">Cell membrane</location>
    </subcellularLocation>
    <subcellularLocation>
        <location evidence="1">Membrane</location>
        <topology evidence="1">Single-pass membrane protein</topology>
    </subcellularLocation>
</comment>
<evidence type="ECO:0000256" key="1">
    <source>
        <dbReference type="ARBA" id="ARBA00004167"/>
    </source>
</evidence>
<dbReference type="Gene3D" id="1.10.10.1320">
    <property type="entry name" value="Anti-sigma factor, zinc-finger domain"/>
    <property type="match status" value="1"/>
</dbReference>
<dbReference type="InterPro" id="IPR041916">
    <property type="entry name" value="Anti_sigma_zinc_sf"/>
</dbReference>
<reference evidence="13" key="1">
    <citation type="submission" date="2015-11" db="EMBL/GenBank/DDBJ databases">
        <title>Draft Genome Sequence of the Radioresistant Bacterium Deinococcus grandis, Isolated from Freshwater Fish in Japan.</title>
        <authorList>
            <person name="Satoh K."/>
            <person name="Onodera T."/>
            <person name="Omoso K."/>
            <person name="Takeda-Yano K."/>
            <person name="Katayama T."/>
            <person name="Oono Y."/>
            <person name="Narumi I."/>
        </authorList>
    </citation>
    <scope>NUCLEOTIDE SEQUENCE [LARGE SCALE GENOMIC DNA]</scope>
    <source>
        <strain evidence="13">ATCC 43672</strain>
    </source>
</reference>
<dbReference type="PANTHER" id="PTHR37461">
    <property type="entry name" value="ANTI-SIGMA-K FACTOR RSKA"/>
    <property type="match status" value="1"/>
</dbReference>
<name>A0A100HMT2_9DEIO</name>
<evidence type="ECO:0000256" key="4">
    <source>
        <dbReference type="ARBA" id="ARBA00022692"/>
    </source>
</evidence>
<evidence type="ECO:0000259" key="10">
    <source>
        <dbReference type="Pfam" id="PF10099"/>
    </source>
</evidence>
<evidence type="ECO:0000256" key="7">
    <source>
        <dbReference type="ARBA" id="ARBA00029829"/>
    </source>
</evidence>
<sequence>MTRQPDRSSGDHPSDLLPEYVLGSLDTAQAVNVESHLLSCAVCRAEVGRLRDALFSLANDLPGVPAPAGSWEKIQARRGVVSPERLSAQASLPSAPSRWLPVWPLAAAVALIVAVGGYLQLGPAQPAATAQSSVQQWQQGARRLTLASKTGVPYGAMYVRSDGRALLVLDRQAAPGQVYQAWGRRTSGPRAGVPTSLGLTGGTVLEVSWRGYDSVGVSTEPAGGSPAPTHPLGRTRLPEL</sequence>
<evidence type="ECO:0000256" key="2">
    <source>
        <dbReference type="ARBA" id="ARBA00004236"/>
    </source>
</evidence>
<keyword evidence="13" id="KW-1185">Reference proteome</keyword>
<dbReference type="GO" id="GO:0005886">
    <property type="term" value="C:plasma membrane"/>
    <property type="evidence" value="ECO:0007669"/>
    <property type="project" value="UniProtKB-SubCell"/>
</dbReference>
<dbReference type="AlphaFoldDB" id="A0A100HMT2"/>
<evidence type="ECO:0000259" key="11">
    <source>
        <dbReference type="Pfam" id="PF13490"/>
    </source>
</evidence>
<accession>A0A100HMT2</accession>
<dbReference type="Proteomes" id="UP000056209">
    <property type="component" value="Unassembled WGS sequence"/>
</dbReference>
<dbReference type="Pfam" id="PF13490">
    <property type="entry name" value="zf-HC2"/>
    <property type="match status" value="1"/>
</dbReference>
<evidence type="ECO:0000256" key="6">
    <source>
        <dbReference type="ARBA" id="ARBA00023136"/>
    </source>
</evidence>
<dbReference type="OrthoDB" id="64646at2"/>
<evidence type="ECO:0000313" key="12">
    <source>
        <dbReference type="EMBL" id="GAQ23608.1"/>
    </source>
</evidence>
<evidence type="ECO:0000256" key="3">
    <source>
        <dbReference type="ARBA" id="ARBA00022475"/>
    </source>
</evidence>
<feature type="domain" description="Putative zinc-finger" evidence="11">
    <location>
        <begin position="15"/>
        <end position="44"/>
    </location>
</feature>
<dbReference type="Pfam" id="PF10099">
    <property type="entry name" value="RskA_C"/>
    <property type="match status" value="1"/>
</dbReference>
<evidence type="ECO:0000256" key="5">
    <source>
        <dbReference type="ARBA" id="ARBA00022989"/>
    </source>
</evidence>
<dbReference type="EMBL" id="BCMS01000004">
    <property type="protein sequence ID" value="GAQ23608.1"/>
    <property type="molecule type" value="Genomic_DNA"/>
</dbReference>
<organism evidence="12 13">
    <name type="scientific">Deinococcus grandis</name>
    <dbReference type="NCBI Taxonomy" id="57498"/>
    <lineage>
        <taxon>Bacteria</taxon>
        <taxon>Thermotogati</taxon>
        <taxon>Deinococcota</taxon>
        <taxon>Deinococci</taxon>
        <taxon>Deinococcales</taxon>
        <taxon>Deinococcaceae</taxon>
        <taxon>Deinococcus</taxon>
    </lineage>
</organism>
<dbReference type="GO" id="GO:0006417">
    <property type="term" value="P:regulation of translation"/>
    <property type="evidence" value="ECO:0007669"/>
    <property type="project" value="TreeGrafter"/>
</dbReference>
<evidence type="ECO:0000256" key="9">
    <source>
        <dbReference type="SAM" id="MobiDB-lite"/>
    </source>
</evidence>
<evidence type="ECO:0000256" key="8">
    <source>
        <dbReference type="ARBA" id="ARBA00030803"/>
    </source>
</evidence>